<keyword evidence="3 6" id="KW-0812">Transmembrane</keyword>
<evidence type="ECO:0000313" key="7">
    <source>
        <dbReference type="EMBL" id="ACO14605.1"/>
    </source>
</evidence>
<evidence type="ECO:0000256" key="5">
    <source>
        <dbReference type="ARBA" id="ARBA00023136"/>
    </source>
</evidence>
<dbReference type="EMBL" id="BT080181">
    <property type="protein sequence ID" value="ACO14605.1"/>
    <property type="molecule type" value="mRNA"/>
</dbReference>
<name>C1C002_CALCM</name>
<keyword evidence="4 6" id="KW-1133">Transmembrane helix</keyword>
<dbReference type="GO" id="GO:0016020">
    <property type="term" value="C:membrane"/>
    <property type="evidence" value="ECO:0007669"/>
    <property type="project" value="UniProtKB-SubCell"/>
</dbReference>
<dbReference type="InterPro" id="IPR019334">
    <property type="entry name" value="TMEM170A/B/YPR153W-like"/>
</dbReference>
<dbReference type="Pfam" id="PF10190">
    <property type="entry name" value="Tmemb_170"/>
    <property type="match status" value="1"/>
</dbReference>
<evidence type="ECO:0000256" key="4">
    <source>
        <dbReference type="ARBA" id="ARBA00022989"/>
    </source>
</evidence>
<feature type="transmembrane region" description="Helical" evidence="6">
    <location>
        <begin position="39"/>
        <end position="64"/>
    </location>
</feature>
<evidence type="ECO:0000256" key="3">
    <source>
        <dbReference type="ARBA" id="ARBA00022692"/>
    </source>
</evidence>
<gene>
    <name evidence="7" type="primary">TM170</name>
</gene>
<proteinExistence type="evidence at transcript level"/>
<dbReference type="PANTHER" id="PTHR22779:SF6">
    <property type="entry name" value="SD17342P"/>
    <property type="match status" value="1"/>
</dbReference>
<organism evidence="7">
    <name type="scientific">Caligus clemensi</name>
    <name type="common">Sea louse</name>
    <dbReference type="NCBI Taxonomy" id="344056"/>
    <lineage>
        <taxon>Eukaryota</taxon>
        <taxon>Metazoa</taxon>
        <taxon>Ecdysozoa</taxon>
        <taxon>Arthropoda</taxon>
        <taxon>Crustacea</taxon>
        <taxon>Multicrustacea</taxon>
        <taxon>Hexanauplia</taxon>
        <taxon>Copepoda</taxon>
        <taxon>Siphonostomatoida</taxon>
        <taxon>Caligidae</taxon>
        <taxon>Caligus</taxon>
    </lineage>
</organism>
<evidence type="ECO:0000256" key="6">
    <source>
        <dbReference type="SAM" id="Phobius"/>
    </source>
</evidence>
<dbReference type="AlphaFoldDB" id="C1C002"/>
<accession>C1C002</accession>
<reference evidence="7" key="1">
    <citation type="submission" date="2009-03" db="EMBL/GenBank/DDBJ databases">
        <title>Caligus clemensi ESTs and full-length cDNAs.</title>
        <authorList>
            <person name="Yasuike M."/>
            <person name="von Schalburg K."/>
            <person name="Cooper G."/>
            <person name="Leong J."/>
            <person name="Jones S.R.M."/>
            <person name="Koop B.F."/>
        </authorList>
    </citation>
    <scope>NUCLEOTIDE SEQUENCE</scope>
    <source>
        <tissue evidence="7">Whole</tissue>
    </source>
</reference>
<comment type="subcellular location">
    <subcellularLocation>
        <location evidence="1">Membrane</location>
        <topology evidence="1">Multi-pass membrane protein</topology>
    </subcellularLocation>
</comment>
<protein>
    <submittedName>
        <fullName evidence="7">Transmembrane protein 170</fullName>
    </submittedName>
</protein>
<feature type="transmembrane region" description="Helical" evidence="6">
    <location>
        <begin position="76"/>
        <end position="97"/>
    </location>
</feature>
<keyword evidence="5 6" id="KW-0472">Membrane</keyword>
<evidence type="ECO:0000256" key="2">
    <source>
        <dbReference type="ARBA" id="ARBA00006325"/>
    </source>
</evidence>
<sequence length="99" mass="11066">MWYLIFIWCLGSSLFLSVLGALGAFCTLRKHKFGRFYSLMILFMGLLIPLSLGMISSAAIAFVYKTSNFKMDYTHAMMWGIGQTVIHAAFGATRILATL</sequence>
<evidence type="ECO:0000256" key="1">
    <source>
        <dbReference type="ARBA" id="ARBA00004141"/>
    </source>
</evidence>
<dbReference type="PANTHER" id="PTHR22779">
    <property type="entry name" value="SD17342P"/>
    <property type="match status" value="1"/>
</dbReference>
<comment type="similarity">
    <text evidence="2">Belongs to the TMEM170 family.</text>
</comment>